<dbReference type="AlphaFoldDB" id="A0A7R9LLI1"/>
<keyword evidence="5" id="KW-0677">Repeat</keyword>
<evidence type="ECO:0000256" key="9">
    <source>
        <dbReference type="SAM" id="Phobius"/>
    </source>
</evidence>
<dbReference type="EC" id="2.3.2.31" evidence="2"/>
<keyword evidence="6" id="KW-0863">Zinc-finger</keyword>
<evidence type="ECO:0000313" key="12">
    <source>
        <dbReference type="Proteomes" id="UP000759131"/>
    </source>
</evidence>
<feature type="domain" description="RING-type" evidence="10">
    <location>
        <begin position="1"/>
        <end position="184"/>
    </location>
</feature>
<keyword evidence="7" id="KW-0833">Ubl conjugation pathway</keyword>
<dbReference type="InterPro" id="IPR031127">
    <property type="entry name" value="E3_UB_ligase_RBR"/>
</dbReference>
<keyword evidence="3" id="KW-0808">Transferase</keyword>
<keyword evidence="4" id="KW-0479">Metal-binding</keyword>
<dbReference type="InterPro" id="IPR002867">
    <property type="entry name" value="IBR_dom"/>
</dbReference>
<dbReference type="PANTHER" id="PTHR11685">
    <property type="entry name" value="RBR FAMILY RING FINGER AND IBR DOMAIN-CONTAINING"/>
    <property type="match status" value="1"/>
</dbReference>
<keyword evidence="9" id="KW-1133">Transmembrane helix</keyword>
<dbReference type="SUPFAM" id="SSF57850">
    <property type="entry name" value="RING/U-box"/>
    <property type="match status" value="2"/>
</dbReference>
<proteinExistence type="predicted"/>
<name>A0A7R9LLI1_9ACAR</name>
<dbReference type="EMBL" id="OC884760">
    <property type="protein sequence ID" value="CAD7643899.1"/>
    <property type="molecule type" value="Genomic_DNA"/>
</dbReference>
<dbReference type="PROSITE" id="PS51873">
    <property type="entry name" value="TRIAD"/>
    <property type="match status" value="1"/>
</dbReference>
<dbReference type="Pfam" id="PF22191">
    <property type="entry name" value="IBR_1"/>
    <property type="match status" value="1"/>
</dbReference>
<evidence type="ECO:0000313" key="11">
    <source>
        <dbReference type="EMBL" id="CAD7643899.1"/>
    </source>
</evidence>
<dbReference type="CDD" id="cd20349">
    <property type="entry name" value="BRcat_RBR_RNF144"/>
    <property type="match status" value="1"/>
</dbReference>
<dbReference type="PROSITE" id="PS00518">
    <property type="entry name" value="ZF_RING_1"/>
    <property type="match status" value="1"/>
</dbReference>
<dbReference type="SMART" id="SM00647">
    <property type="entry name" value="IBR"/>
    <property type="match status" value="2"/>
</dbReference>
<feature type="transmembrane region" description="Helical" evidence="9">
    <location>
        <begin position="198"/>
        <end position="220"/>
    </location>
</feature>
<sequence length="263" mass="29729">MSIREGKVALIACPDGSCPEHDTKANVISAREIQLLVAKDMYEAYKRYRLNWMIERDPTRTWCPTPNCETVCHIKPPKQHKDSKKPIPVHCSTCNKTFCSSCRRGWHLGVDCKKFNAHEDVLLNESSSPIKRCPKCCILIERDEGCAQIMCRNCKHVFCWYCLASLEDDFLLRHYDKGQCKDKLGHSRASVIWHRTQVVGIFAGFGLLILLASPMFILAAPCLLCCRCNSWYKSDADHDPVSGEDFDPAISSSDIGVKSDSIL</sequence>
<evidence type="ECO:0000256" key="8">
    <source>
        <dbReference type="ARBA" id="ARBA00022833"/>
    </source>
</evidence>
<organism evidence="11">
    <name type="scientific">Medioppia subpectinata</name>
    <dbReference type="NCBI Taxonomy" id="1979941"/>
    <lineage>
        <taxon>Eukaryota</taxon>
        <taxon>Metazoa</taxon>
        <taxon>Ecdysozoa</taxon>
        <taxon>Arthropoda</taxon>
        <taxon>Chelicerata</taxon>
        <taxon>Arachnida</taxon>
        <taxon>Acari</taxon>
        <taxon>Acariformes</taxon>
        <taxon>Sarcoptiformes</taxon>
        <taxon>Oribatida</taxon>
        <taxon>Brachypylina</taxon>
        <taxon>Oppioidea</taxon>
        <taxon>Oppiidae</taxon>
        <taxon>Medioppia</taxon>
    </lineage>
</organism>
<keyword evidence="12" id="KW-1185">Reference proteome</keyword>
<comment type="catalytic activity">
    <reaction evidence="1">
        <text>[E2 ubiquitin-conjugating enzyme]-S-ubiquitinyl-L-cysteine + [acceptor protein]-L-lysine = [E2 ubiquitin-conjugating enzyme]-L-cysteine + [acceptor protein]-N(6)-ubiquitinyl-L-lysine.</text>
        <dbReference type="EC" id="2.3.2.31"/>
    </reaction>
</comment>
<dbReference type="Pfam" id="PF01485">
    <property type="entry name" value="IBR"/>
    <property type="match status" value="1"/>
</dbReference>
<keyword evidence="8" id="KW-0862">Zinc</keyword>
<dbReference type="Proteomes" id="UP000759131">
    <property type="component" value="Unassembled WGS sequence"/>
</dbReference>
<dbReference type="GO" id="GO:0008270">
    <property type="term" value="F:zinc ion binding"/>
    <property type="evidence" value="ECO:0007669"/>
    <property type="project" value="UniProtKB-KW"/>
</dbReference>
<dbReference type="CDD" id="cd20352">
    <property type="entry name" value="Rcat_RBR_RNF144"/>
    <property type="match status" value="1"/>
</dbReference>
<evidence type="ECO:0000256" key="3">
    <source>
        <dbReference type="ARBA" id="ARBA00022679"/>
    </source>
</evidence>
<evidence type="ECO:0000256" key="6">
    <source>
        <dbReference type="ARBA" id="ARBA00022771"/>
    </source>
</evidence>
<evidence type="ECO:0000256" key="2">
    <source>
        <dbReference type="ARBA" id="ARBA00012251"/>
    </source>
</evidence>
<evidence type="ECO:0000259" key="10">
    <source>
        <dbReference type="PROSITE" id="PS51873"/>
    </source>
</evidence>
<dbReference type="GO" id="GO:0061630">
    <property type="term" value="F:ubiquitin protein ligase activity"/>
    <property type="evidence" value="ECO:0007669"/>
    <property type="project" value="UniProtKB-EC"/>
</dbReference>
<dbReference type="Gene3D" id="1.20.120.1750">
    <property type="match status" value="1"/>
</dbReference>
<protein>
    <recommendedName>
        <fullName evidence="2">RBR-type E3 ubiquitin transferase</fullName>
        <ecNumber evidence="2">2.3.2.31</ecNumber>
    </recommendedName>
</protein>
<keyword evidence="9" id="KW-0812">Transmembrane</keyword>
<evidence type="ECO:0000256" key="5">
    <source>
        <dbReference type="ARBA" id="ARBA00022737"/>
    </source>
</evidence>
<dbReference type="GO" id="GO:0016567">
    <property type="term" value="P:protein ubiquitination"/>
    <property type="evidence" value="ECO:0007669"/>
    <property type="project" value="InterPro"/>
</dbReference>
<dbReference type="InterPro" id="IPR017907">
    <property type="entry name" value="Znf_RING_CS"/>
</dbReference>
<gene>
    <name evidence="11" type="ORF">OSB1V03_LOCUS19808</name>
</gene>
<reference evidence="11" key="1">
    <citation type="submission" date="2020-11" db="EMBL/GenBank/DDBJ databases">
        <authorList>
            <person name="Tran Van P."/>
        </authorList>
    </citation>
    <scope>NUCLEOTIDE SEQUENCE</scope>
</reference>
<evidence type="ECO:0000256" key="7">
    <source>
        <dbReference type="ARBA" id="ARBA00022786"/>
    </source>
</evidence>
<keyword evidence="9" id="KW-0472">Membrane</keyword>
<evidence type="ECO:0000256" key="1">
    <source>
        <dbReference type="ARBA" id="ARBA00001798"/>
    </source>
</evidence>
<dbReference type="OrthoDB" id="10009520at2759"/>
<accession>A0A7R9LLI1</accession>
<dbReference type="InterPro" id="IPR044066">
    <property type="entry name" value="TRIAD_supradom"/>
</dbReference>
<dbReference type="EMBL" id="CAJPIZ010030185">
    <property type="protein sequence ID" value="CAG2119861.1"/>
    <property type="molecule type" value="Genomic_DNA"/>
</dbReference>
<evidence type="ECO:0000256" key="4">
    <source>
        <dbReference type="ARBA" id="ARBA00022723"/>
    </source>
</evidence>